<evidence type="ECO:0000256" key="4">
    <source>
        <dbReference type="ARBA" id="ARBA00023136"/>
    </source>
</evidence>
<keyword evidence="4" id="KW-0472">Membrane</keyword>
<comment type="caution">
    <text evidence="7">The sequence shown here is derived from an EMBL/GenBank/DDBJ whole genome shotgun (WGS) entry which is preliminary data.</text>
</comment>
<evidence type="ECO:0000256" key="6">
    <source>
        <dbReference type="SAM" id="SignalP"/>
    </source>
</evidence>
<organism evidence="7 8">
    <name type="scientific">Croceicoccus ponticola</name>
    <dbReference type="NCBI Taxonomy" id="2217664"/>
    <lineage>
        <taxon>Bacteria</taxon>
        <taxon>Pseudomonadati</taxon>
        <taxon>Pseudomonadota</taxon>
        <taxon>Alphaproteobacteria</taxon>
        <taxon>Sphingomonadales</taxon>
        <taxon>Erythrobacteraceae</taxon>
        <taxon>Croceicoccus</taxon>
    </lineage>
</organism>
<evidence type="ECO:0000256" key="1">
    <source>
        <dbReference type="ARBA" id="ARBA00004442"/>
    </source>
</evidence>
<feature type="signal peptide" evidence="6">
    <location>
        <begin position="1"/>
        <end position="33"/>
    </location>
</feature>
<evidence type="ECO:0000313" key="7">
    <source>
        <dbReference type="EMBL" id="RVQ68692.1"/>
    </source>
</evidence>
<dbReference type="AlphaFoldDB" id="A0A437GZC7"/>
<evidence type="ECO:0000313" key="8">
    <source>
        <dbReference type="Proteomes" id="UP000283003"/>
    </source>
</evidence>
<dbReference type="Proteomes" id="UP000283003">
    <property type="component" value="Unassembled WGS sequence"/>
</dbReference>
<sequence length="302" mass="31405">MKNHARLPAVGGAAALKFTAMAIACMIATPALANADAPQLDDLAQPLLDDVFDGDYAIVAVGAGYLPDYEGSNDYGVMPGVAARGSVGGIGFATRGIGLELDLVPNLPGNVEVSFGPDIRYRTVRSGSVKDDVMDLLPRLDKTVELGFGAGVSVKNVLTPVDSIALSASTRWDVSGNGAGQSISAQLSYFTALSPGMGAGLSAGTTWVNGDYADYYYAISPVGSVATGEQLPTYDADSGFKDWEVRAYYGFDFDGDFRNGGLGLALALSYERLLNSAADTPLTAMRGDANQYAAMIGLGYAF</sequence>
<dbReference type="Pfam" id="PF06629">
    <property type="entry name" value="MipA"/>
    <property type="match status" value="1"/>
</dbReference>
<evidence type="ECO:0000256" key="3">
    <source>
        <dbReference type="ARBA" id="ARBA00022729"/>
    </source>
</evidence>
<dbReference type="InterPro" id="IPR010583">
    <property type="entry name" value="MipA"/>
</dbReference>
<dbReference type="PANTHER" id="PTHR38776">
    <property type="entry name" value="MLTA-INTERACTING PROTEIN-RELATED"/>
    <property type="match status" value="1"/>
</dbReference>
<reference evidence="7 8" key="1">
    <citation type="submission" date="2018-12" db="EMBL/GenBank/DDBJ databases">
        <title>Croceicoccus ponticola sp. nov., a lipolytic bacterium isolated from seawater.</title>
        <authorList>
            <person name="Yoon J.-H."/>
        </authorList>
    </citation>
    <scope>NUCLEOTIDE SEQUENCE [LARGE SCALE GENOMIC DNA]</scope>
    <source>
        <strain evidence="7 8">GM-16</strain>
    </source>
</reference>
<keyword evidence="3 6" id="KW-0732">Signal</keyword>
<keyword evidence="8" id="KW-1185">Reference proteome</keyword>
<evidence type="ECO:0000256" key="5">
    <source>
        <dbReference type="ARBA" id="ARBA00023237"/>
    </source>
</evidence>
<dbReference type="EMBL" id="RXOL01000001">
    <property type="protein sequence ID" value="RVQ68692.1"/>
    <property type="molecule type" value="Genomic_DNA"/>
</dbReference>
<comment type="similarity">
    <text evidence="2">Belongs to the MipA/OmpV family.</text>
</comment>
<evidence type="ECO:0000256" key="2">
    <source>
        <dbReference type="ARBA" id="ARBA00005722"/>
    </source>
</evidence>
<gene>
    <name evidence="7" type="ORF">EKN06_00200</name>
</gene>
<dbReference type="PANTHER" id="PTHR38776:SF1">
    <property type="entry name" value="MLTA-INTERACTING PROTEIN-RELATED"/>
    <property type="match status" value="1"/>
</dbReference>
<keyword evidence="5" id="KW-0998">Cell outer membrane</keyword>
<protein>
    <submittedName>
        <fullName evidence="7">MipA/OmpV family protein</fullName>
    </submittedName>
</protein>
<feature type="chain" id="PRO_5019117123" evidence="6">
    <location>
        <begin position="34"/>
        <end position="302"/>
    </location>
</feature>
<accession>A0A437GZC7</accession>
<comment type="subcellular location">
    <subcellularLocation>
        <location evidence="1">Cell outer membrane</location>
    </subcellularLocation>
</comment>
<dbReference type="GO" id="GO:0009279">
    <property type="term" value="C:cell outer membrane"/>
    <property type="evidence" value="ECO:0007669"/>
    <property type="project" value="UniProtKB-SubCell"/>
</dbReference>
<name>A0A437GZC7_9SPHN</name>
<proteinExistence type="inferred from homology"/>